<feature type="region of interest" description="Disordered" evidence="1">
    <location>
        <begin position="1"/>
        <end position="38"/>
    </location>
</feature>
<feature type="compositionally biased region" description="Polar residues" evidence="1">
    <location>
        <begin position="1"/>
        <end position="15"/>
    </location>
</feature>
<evidence type="ECO:0000313" key="2">
    <source>
        <dbReference type="EMBL" id="ROW12561.1"/>
    </source>
</evidence>
<keyword evidence="3" id="KW-1185">Reference proteome</keyword>
<dbReference type="InterPro" id="IPR017850">
    <property type="entry name" value="Alkaline_phosphatase_core_sf"/>
</dbReference>
<dbReference type="EMBL" id="LKEA01000001">
    <property type="protein sequence ID" value="ROW12561.1"/>
    <property type="molecule type" value="Genomic_DNA"/>
</dbReference>
<dbReference type="Proteomes" id="UP000283895">
    <property type="component" value="Unassembled WGS sequence"/>
</dbReference>
<sequence length="141" mass="15514">MSIAPQANSRNSHLQTTTALPPTTGSTPSARAGSSSASEEPLLEQALYPYDIKVALQHQDTALVGKAVAVAVAVRNKEWTFVYRLYEPSELYSRVDDPWELHSLANVAEHAEVRRRMEAKAKPEDPKSQWEKRGALAGVCN</sequence>
<name>A0A423X9D8_9PEZI</name>
<reference evidence="2 3" key="1">
    <citation type="submission" date="2015-09" db="EMBL/GenBank/DDBJ databases">
        <title>Host preference determinants of Valsa canker pathogens revealed by comparative genomics.</title>
        <authorList>
            <person name="Yin Z."/>
            <person name="Huang L."/>
        </authorList>
    </citation>
    <scope>NUCLEOTIDE SEQUENCE [LARGE SCALE GENOMIC DNA]</scope>
    <source>
        <strain evidence="2 3">03-1</strain>
    </source>
</reference>
<evidence type="ECO:0000313" key="3">
    <source>
        <dbReference type="Proteomes" id="UP000283895"/>
    </source>
</evidence>
<dbReference type="SUPFAM" id="SSF53649">
    <property type="entry name" value="Alkaline phosphatase-like"/>
    <property type="match status" value="1"/>
</dbReference>
<dbReference type="STRING" id="356882.A0A423X9D8"/>
<comment type="caution">
    <text evidence="2">The sequence shown here is derived from an EMBL/GenBank/DDBJ whole genome shotgun (WGS) entry which is preliminary data.</text>
</comment>
<proteinExistence type="predicted"/>
<dbReference type="AlphaFoldDB" id="A0A423X9D8"/>
<accession>A0A423X9D8</accession>
<organism evidence="2 3">
    <name type="scientific">Cytospora schulzeri</name>
    <dbReference type="NCBI Taxonomy" id="448051"/>
    <lineage>
        <taxon>Eukaryota</taxon>
        <taxon>Fungi</taxon>
        <taxon>Dikarya</taxon>
        <taxon>Ascomycota</taxon>
        <taxon>Pezizomycotina</taxon>
        <taxon>Sordariomycetes</taxon>
        <taxon>Sordariomycetidae</taxon>
        <taxon>Diaporthales</taxon>
        <taxon>Cytosporaceae</taxon>
        <taxon>Cytospora</taxon>
    </lineage>
</organism>
<feature type="compositionally biased region" description="Low complexity" evidence="1">
    <location>
        <begin position="16"/>
        <end position="38"/>
    </location>
</feature>
<gene>
    <name evidence="2" type="ORF">VMCG_00311</name>
</gene>
<evidence type="ECO:0000256" key="1">
    <source>
        <dbReference type="SAM" id="MobiDB-lite"/>
    </source>
</evidence>
<protein>
    <submittedName>
        <fullName evidence="2">Uncharacterized protein</fullName>
    </submittedName>
</protein>
<feature type="compositionally biased region" description="Basic and acidic residues" evidence="1">
    <location>
        <begin position="118"/>
        <end position="134"/>
    </location>
</feature>
<feature type="region of interest" description="Disordered" evidence="1">
    <location>
        <begin position="118"/>
        <end position="141"/>
    </location>
</feature>
<dbReference type="Gene3D" id="3.40.720.10">
    <property type="entry name" value="Alkaline Phosphatase, subunit A"/>
    <property type="match status" value="1"/>
</dbReference>
<dbReference type="OrthoDB" id="103349at2759"/>